<comment type="caution">
    <text evidence="1">The sequence shown here is derived from an EMBL/GenBank/DDBJ whole genome shotgun (WGS) entry which is preliminary data.</text>
</comment>
<dbReference type="AlphaFoldDB" id="A0ABD6QN53"/>
<accession>A0ABD6QN53</accession>
<protein>
    <submittedName>
        <fullName evidence="1">Uncharacterized protein</fullName>
    </submittedName>
</protein>
<proteinExistence type="predicted"/>
<dbReference type="EMBL" id="MBER01000054">
    <property type="protein sequence ID" value="OMC46866.1"/>
    <property type="molecule type" value="Genomic_DNA"/>
</dbReference>
<evidence type="ECO:0000313" key="2">
    <source>
        <dbReference type="Proteomes" id="UP000187001"/>
    </source>
</evidence>
<name>A0ABD6QN53_MYCFO</name>
<evidence type="ECO:0000313" key="1">
    <source>
        <dbReference type="EMBL" id="OMC46866.1"/>
    </source>
</evidence>
<reference evidence="1 2" key="1">
    <citation type="submission" date="2016-07" db="EMBL/GenBank/DDBJ databases">
        <authorList>
            <person name="Sutton G."/>
            <person name="Brinkac L."/>
            <person name="Sanka R."/>
            <person name="Adams M."/>
            <person name="Lau E."/>
            <person name="Kumar A."/>
            <person name="Macaden R."/>
        </authorList>
    </citation>
    <scope>NUCLEOTIDE SEQUENCE [LARGE SCALE GENOMIC DNA]</scope>
    <source>
        <strain evidence="1 2">GA-0871</strain>
    </source>
</reference>
<sequence length="78" mass="8959">MRFRFTRSSRKHKIGREHARAAMLNAVWVETRHSDLGPVGIFVGTDDRGLELEIGVVGANETVDMWIVLHVMPRNFRD</sequence>
<organism evidence="1 2">
    <name type="scientific">Mycolicibacterium fortuitum</name>
    <name type="common">Mycobacterium fortuitum</name>
    <dbReference type="NCBI Taxonomy" id="1766"/>
    <lineage>
        <taxon>Bacteria</taxon>
        <taxon>Bacillati</taxon>
        <taxon>Actinomycetota</taxon>
        <taxon>Actinomycetes</taxon>
        <taxon>Mycobacteriales</taxon>
        <taxon>Mycobacteriaceae</taxon>
        <taxon>Mycolicibacterium</taxon>
    </lineage>
</organism>
<dbReference type="Proteomes" id="UP000187001">
    <property type="component" value="Unassembled WGS sequence"/>
</dbReference>
<dbReference type="RefSeq" id="WP_076204733.1">
    <property type="nucleotide sequence ID" value="NZ_MBER01000054.1"/>
</dbReference>
<gene>
    <name evidence="1" type="ORF">A5742_25365</name>
</gene>